<evidence type="ECO:0000259" key="1">
    <source>
        <dbReference type="Pfam" id="PF13391"/>
    </source>
</evidence>
<feature type="domain" description="HNH nuclease" evidence="1">
    <location>
        <begin position="207"/>
        <end position="259"/>
    </location>
</feature>
<sequence>MLDALAYLTRLRVGQRRGHPAPNKPCLLLAIICEIQTGHVASNRVILDARLLARYHDIYEVLTGERHKASAWLPLWHLRSDKGPSGKLWSPEYAEKVAGLASQLGQPKSLNQLLERFRSARLDPVLFSALQDRQSADEACALIAQCYLASDPTAYEDLLTYLETALASGEYEKHPERLKGNIQESHKKYARSVAFRSLVLEAYDYRCAASRLRYITPDYRYLVEAAHLIPFSESQDDRPVNGLALTPNLHWAMDNHLIAPGPDHRWHLSPTVDPLVADNRWLWELDGLPLVLPRDPQRQPAREALAWRLDHLER</sequence>
<dbReference type="InterPro" id="IPR003615">
    <property type="entry name" value="HNH_nuc"/>
</dbReference>
<dbReference type="PIRSF" id="PIRSF030850">
    <property type="entry name" value="UCP030850"/>
    <property type="match status" value="1"/>
</dbReference>
<gene>
    <name evidence="2" type="ORF">HNO51_19790</name>
</gene>
<dbReference type="Proteomes" id="UP000671868">
    <property type="component" value="Chromosome"/>
</dbReference>
<protein>
    <recommendedName>
        <fullName evidence="1">HNH nuclease domain-containing protein</fullName>
    </recommendedName>
</protein>
<organism evidence="2 3">
    <name type="scientific">Billgrantia sulfidoxydans</name>
    <dbReference type="NCBI Taxonomy" id="2733484"/>
    <lineage>
        <taxon>Bacteria</taxon>
        <taxon>Pseudomonadati</taxon>
        <taxon>Pseudomonadota</taxon>
        <taxon>Gammaproteobacteria</taxon>
        <taxon>Oceanospirillales</taxon>
        <taxon>Halomonadaceae</taxon>
        <taxon>Billgrantia</taxon>
    </lineage>
</organism>
<name>A0ABX7W8Q1_9GAMM</name>
<keyword evidence="3" id="KW-1185">Reference proteome</keyword>
<evidence type="ECO:0000313" key="3">
    <source>
        <dbReference type="Proteomes" id="UP000671868"/>
    </source>
</evidence>
<evidence type="ECO:0000313" key="2">
    <source>
        <dbReference type="EMBL" id="QTP56723.1"/>
    </source>
</evidence>
<dbReference type="Pfam" id="PF13391">
    <property type="entry name" value="HNH_2"/>
    <property type="match status" value="1"/>
</dbReference>
<proteinExistence type="predicted"/>
<accession>A0ABX7W8Q1</accession>
<reference evidence="2 3" key="1">
    <citation type="journal article" date="2021" name="Front. Microbiol.">
        <title>Aerobic Denitrification and Heterotrophic Sulfur Oxidation in the Genus Halomonas Revealed by Six Novel Species Characterizations and Genome-Based Analysis.</title>
        <authorList>
            <person name="Wang L."/>
            <person name="Shao Z."/>
        </authorList>
    </citation>
    <scope>NUCLEOTIDE SEQUENCE [LARGE SCALE GENOMIC DNA]</scope>
    <source>
        <strain evidence="2 3">MCCC 1A11059</strain>
    </source>
</reference>
<dbReference type="EMBL" id="CP053381">
    <property type="protein sequence ID" value="QTP56723.1"/>
    <property type="molecule type" value="Genomic_DNA"/>
</dbReference>
<dbReference type="InterPro" id="IPR011396">
    <property type="entry name" value="PT_DNA_restrict"/>
</dbReference>
<dbReference type="RefSeq" id="WP_197448848.1">
    <property type="nucleotide sequence ID" value="NZ_CP053381.1"/>
</dbReference>